<evidence type="ECO:0000313" key="3">
    <source>
        <dbReference type="EMBL" id="KAF9523400.1"/>
    </source>
</evidence>
<feature type="compositionally biased region" description="Low complexity" evidence="1">
    <location>
        <begin position="20"/>
        <end position="31"/>
    </location>
</feature>
<evidence type="ECO:0000313" key="4">
    <source>
        <dbReference type="Proteomes" id="UP000807306"/>
    </source>
</evidence>
<feature type="region of interest" description="Disordered" evidence="1">
    <location>
        <begin position="385"/>
        <end position="420"/>
    </location>
</feature>
<feature type="compositionally biased region" description="Polar residues" evidence="1">
    <location>
        <begin position="117"/>
        <end position="131"/>
    </location>
</feature>
<evidence type="ECO:0000256" key="2">
    <source>
        <dbReference type="SAM" id="Phobius"/>
    </source>
</evidence>
<feature type="compositionally biased region" description="Pro residues" evidence="1">
    <location>
        <begin position="385"/>
        <end position="399"/>
    </location>
</feature>
<feature type="compositionally biased region" description="Polar residues" evidence="1">
    <location>
        <begin position="258"/>
        <end position="271"/>
    </location>
</feature>
<comment type="caution">
    <text evidence="3">The sequence shown here is derived from an EMBL/GenBank/DDBJ whole genome shotgun (WGS) entry which is preliminary data.</text>
</comment>
<keyword evidence="4" id="KW-1185">Reference proteome</keyword>
<feature type="compositionally biased region" description="Polar residues" evidence="1">
    <location>
        <begin position="96"/>
        <end position="107"/>
    </location>
</feature>
<keyword evidence="2" id="KW-0812">Transmembrane</keyword>
<accession>A0A9P6JJZ9</accession>
<sequence length="420" mass="44997">MNKDEPSARLIDVLEIMNSSSSTLATSSSSAVEPDPSILLNPGLGQGPPHFGPRPAGGHHDPAPPHFPVPPPPPSPPGNLPSTTRDFVTFIDPNPTAATLSNLTETSPGADIRSMNPDPTHSSASITNSPDTLTTSLSKLNSSTSTRATTLAANPTTRVTYTRVSKDVTITGYSTIVVLSTSSSTDAVGGTTFSGDPTTLTNNSHKVPLAAIIIPIIIVFIVVLFIFHRRYRRRRHSRWQETARAARSSRDERMSMPRDSTNSFGTTNEDVPQSIKIGQPPSSPLYRVSMIEVTPSTLLIPKLDQPSLASIVEEDLERASTSQHLLQYNPSSSSSQSELSTASLETVALPATSSPSFPFKPTPFPPSTHIGIPASYFRVSKIPLPPLPPLPQSPPPVPYDDPFADNNPFDDPHPIHIHTA</sequence>
<dbReference type="EMBL" id="MU157918">
    <property type="protein sequence ID" value="KAF9523400.1"/>
    <property type="molecule type" value="Genomic_DNA"/>
</dbReference>
<organism evidence="3 4">
    <name type="scientific">Crepidotus variabilis</name>
    <dbReference type="NCBI Taxonomy" id="179855"/>
    <lineage>
        <taxon>Eukaryota</taxon>
        <taxon>Fungi</taxon>
        <taxon>Dikarya</taxon>
        <taxon>Basidiomycota</taxon>
        <taxon>Agaricomycotina</taxon>
        <taxon>Agaricomycetes</taxon>
        <taxon>Agaricomycetidae</taxon>
        <taxon>Agaricales</taxon>
        <taxon>Agaricineae</taxon>
        <taxon>Crepidotaceae</taxon>
        <taxon>Crepidotus</taxon>
    </lineage>
</organism>
<reference evidence="3" key="1">
    <citation type="submission" date="2020-11" db="EMBL/GenBank/DDBJ databases">
        <authorList>
            <consortium name="DOE Joint Genome Institute"/>
            <person name="Ahrendt S."/>
            <person name="Riley R."/>
            <person name="Andreopoulos W."/>
            <person name="Labutti K."/>
            <person name="Pangilinan J."/>
            <person name="Ruiz-Duenas F.J."/>
            <person name="Barrasa J.M."/>
            <person name="Sanchez-Garcia M."/>
            <person name="Camarero S."/>
            <person name="Miyauchi S."/>
            <person name="Serrano A."/>
            <person name="Linde D."/>
            <person name="Babiker R."/>
            <person name="Drula E."/>
            <person name="Ayuso-Fernandez I."/>
            <person name="Pacheco R."/>
            <person name="Padilla G."/>
            <person name="Ferreira P."/>
            <person name="Barriuso J."/>
            <person name="Kellner H."/>
            <person name="Castanera R."/>
            <person name="Alfaro M."/>
            <person name="Ramirez L."/>
            <person name="Pisabarro A.G."/>
            <person name="Kuo A."/>
            <person name="Tritt A."/>
            <person name="Lipzen A."/>
            <person name="He G."/>
            <person name="Yan M."/>
            <person name="Ng V."/>
            <person name="Cullen D."/>
            <person name="Martin F."/>
            <person name="Rosso M.-N."/>
            <person name="Henrissat B."/>
            <person name="Hibbett D."/>
            <person name="Martinez A.T."/>
            <person name="Grigoriev I.V."/>
        </authorList>
    </citation>
    <scope>NUCLEOTIDE SEQUENCE</scope>
    <source>
        <strain evidence="3">CBS 506.95</strain>
    </source>
</reference>
<feature type="transmembrane region" description="Helical" evidence="2">
    <location>
        <begin position="207"/>
        <end position="227"/>
    </location>
</feature>
<feature type="compositionally biased region" description="Low complexity" evidence="1">
    <location>
        <begin position="400"/>
        <end position="409"/>
    </location>
</feature>
<gene>
    <name evidence="3" type="ORF">CPB83DRAFT_690270</name>
</gene>
<name>A0A9P6JJZ9_9AGAR</name>
<feature type="compositionally biased region" description="Pro residues" evidence="1">
    <location>
        <begin position="64"/>
        <end position="79"/>
    </location>
</feature>
<proteinExistence type="predicted"/>
<feature type="region of interest" description="Disordered" evidence="1">
    <location>
        <begin position="20"/>
        <end position="131"/>
    </location>
</feature>
<dbReference type="Proteomes" id="UP000807306">
    <property type="component" value="Unassembled WGS sequence"/>
</dbReference>
<dbReference type="AlphaFoldDB" id="A0A9P6JJZ9"/>
<keyword evidence="2" id="KW-0472">Membrane</keyword>
<feature type="region of interest" description="Disordered" evidence="1">
    <location>
        <begin position="237"/>
        <end position="280"/>
    </location>
</feature>
<keyword evidence="2" id="KW-1133">Transmembrane helix</keyword>
<protein>
    <submittedName>
        <fullName evidence="3">Uncharacterized protein</fullName>
    </submittedName>
</protein>
<evidence type="ECO:0000256" key="1">
    <source>
        <dbReference type="SAM" id="MobiDB-lite"/>
    </source>
</evidence>